<gene>
    <name evidence="6" type="ORF">LUZ63_011314</name>
</gene>
<dbReference type="Gene3D" id="1.10.10.10">
    <property type="entry name" value="Winged helix-like DNA-binding domain superfamily/Winged helix DNA-binding domain"/>
    <property type="match status" value="1"/>
</dbReference>
<feature type="domain" description="O-methyltransferase C-terminal" evidence="4">
    <location>
        <begin position="129"/>
        <end position="339"/>
    </location>
</feature>
<dbReference type="PROSITE" id="PS51683">
    <property type="entry name" value="SAM_OMT_II"/>
    <property type="match status" value="1"/>
</dbReference>
<dbReference type="GO" id="GO:0032259">
    <property type="term" value="P:methylation"/>
    <property type="evidence" value="ECO:0007669"/>
    <property type="project" value="UniProtKB-KW"/>
</dbReference>
<feature type="domain" description="O-methyltransferase dimerisation" evidence="5">
    <location>
        <begin position="26"/>
        <end position="108"/>
    </location>
</feature>
<keyword evidence="3" id="KW-0949">S-adenosyl-L-methionine</keyword>
<dbReference type="Pfam" id="PF00891">
    <property type="entry name" value="Methyltransf_2"/>
    <property type="match status" value="1"/>
</dbReference>
<comment type="caution">
    <text evidence="6">The sequence shown here is derived from an EMBL/GenBank/DDBJ whole genome shotgun (WGS) entry which is preliminary data.</text>
</comment>
<dbReference type="EMBL" id="JAMQYH010000003">
    <property type="protein sequence ID" value="KAJ1694616.1"/>
    <property type="molecule type" value="Genomic_DNA"/>
</dbReference>
<evidence type="ECO:0000256" key="1">
    <source>
        <dbReference type="ARBA" id="ARBA00022603"/>
    </source>
</evidence>
<dbReference type="AlphaFoldDB" id="A0A9Q0HQC2"/>
<evidence type="ECO:0000313" key="6">
    <source>
        <dbReference type="EMBL" id="KAJ1694616.1"/>
    </source>
</evidence>
<dbReference type="PANTHER" id="PTHR11746">
    <property type="entry name" value="O-METHYLTRANSFERASE"/>
    <property type="match status" value="1"/>
</dbReference>
<evidence type="ECO:0000256" key="3">
    <source>
        <dbReference type="ARBA" id="ARBA00022691"/>
    </source>
</evidence>
<dbReference type="InterPro" id="IPR029063">
    <property type="entry name" value="SAM-dependent_MTases_sf"/>
</dbReference>
<evidence type="ECO:0000256" key="2">
    <source>
        <dbReference type="ARBA" id="ARBA00022679"/>
    </source>
</evidence>
<dbReference type="InterPro" id="IPR001077">
    <property type="entry name" value="COMT_C"/>
</dbReference>
<dbReference type="InterPro" id="IPR036390">
    <property type="entry name" value="WH_DNA-bd_sf"/>
</dbReference>
<dbReference type="GO" id="GO:0046983">
    <property type="term" value="F:protein dimerization activity"/>
    <property type="evidence" value="ECO:0007669"/>
    <property type="project" value="InterPro"/>
</dbReference>
<dbReference type="SUPFAM" id="SSF53335">
    <property type="entry name" value="S-adenosyl-L-methionine-dependent methyltransferases"/>
    <property type="match status" value="1"/>
</dbReference>
<keyword evidence="1" id="KW-0489">Methyltransferase</keyword>
<dbReference type="OrthoDB" id="1606438at2759"/>
<evidence type="ECO:0000259" key="5">
    <source>
        <dbReference type="Pfam" id="PF08100"/>
    </source>
</evidence>
<dbReference type="Proteomes" id="UP001151287">
    <property type="component" value="Unassembled WGS sequence"/>
</dbReference>
<dbReference type="InterPro" id="IPR036388">
    <property type="entry name" value="WH-like_DNA-bd_sf"/>
</dbReference>
<keyword evidence="7" id="KW-1185">Reference proteome</keyword>
<dbReference type="InterPro" id="IPR012967">
    <property type="entry name" value="COMT_dimerisation"/>
</dbReference>
<evidence type="ECO:0000313" key="7">
    <source>
        <dbReference type="Proteomes" id="UP001151287"/>
    </source>
</evidence>
<protein>
    <submittedName>
        <fullName evidence="6">Uncharacterized protein</fullName>
    </submittedName>
</protein>
<accession>A0A9Q0HQC2</accession>
<dbReference type="Pfam" id="PF08100">
    <property type="entry name" value="Dimerisation"/>
    <property type="match status" value="1"/>
</dbReference>
<evidence type="ECO:0000259" key="4">
    <source>
        <dbReference type="Pfam" id="PF00891"/>
    </source>
</evidence>
<proteinExistence type="predicted"/>
<reference evidence="6" key="1">
    <citation type="journal article" date="2022" name="Cell">
        <title>Repeat-based holocentromeres influence genome architecture and karyotype evolution.</title>
        <authorList>
            <person name="Hofstatter P.G."/>
            <person name="Thangavel G."/>
            <person name="Lux T."/>
            <person name="Neumann P."/>
            <person name="Vondrak T."/>
            <person name="Novak P."/>
            <person name="Zhang M."/>
            <person name="Costa L."/>
            <person name="Castellani M."/>
            <person name="Scott A."/>
            <person name="Toegelov H."/>
            <person name="Fuchs J."/>
            <person name="Mata-Sucre Y."/>
            <person name="Dias Y."/>
            <person name="Vanzela A.L.L."/>
            <person name="Huettel B."/>
            <person name="Almeida C.C.S."/>
            <person name="Simkova H."/>
            <person name="Souza G."/>
            <person name="Pedrosa-Harand A."/>
            <person name="Macas J."/>
            <person name="Mayer K.F.X."/>
            <person name="Houben A."/>
            <person name="Marques A."/>
        </authorList>
    </citation>
    <scope>NUCLEOTIDE SEQUENCE</scope>
    <source>
        <strain evidence="6">RhyBre1mFocal</strain>
    </source>
</reference>
<dbReference type="SUPFAM" id="SSF46785">
    <property type="entry name" value="Winged helix' DNA-binding domain"/>
    <property type="match status" value="1"/>
</dbReference>
<keyword evidence="2" id="KW-0808">Transferase</keyword>
<name>A0A9Q0HQC2_9POAL</name>
<dbReference type="InterPro" id="IPR016461">
    <property type="entry name" value="COMT-like"/>
</dbReference>
<dbReference type="PIRSF" id="PIRSF005739">
    <property type="entry name" value="O-mtase"/>
    <property type="match status" value="1"/>
</dbReference>
<sequence length="358" mass="38990">MASSPPPPPPRTGAACDPAASIAMLEIANLLSVPMALSAVIRLGVPATIWRSGENKPLSAAEILPSSTDPSLLQRLLRLLSSYNIFQEHISDSGTRRYSLTSLGQTLVGDASYADYVLQHHQEALVRAWPKLHDAVLDPTGPDPFRRANGGVPAYEYYGTDPEANGLMLRAMKGVSEPFMERLLEGYQSGFDGVETLVDVGGSSGACLEMIMKRVPSVRAGVNFDLPEVVAAAPEIPGVRHIGGDMFKSIPSGDAIFMKWILMTWTNSECVAILKNCYEALPNGGKLIACEPVLPEETDCSSRTRALLENDIFVMTIYRTQGRGRTEEEFRQLGVEAGFTGFKAIYLDPFYTVLEFLK</sequence>
<dbReference type="Gene3D" id="3.40.50.150">
    <property type="entry name" value="Vaccinia Virus protein VP39"/>
    <property type="match status" value="1"/>
</dbReference>
<organism evidence="6 7">
    <name type="scientific">Rhynchospora breviuscula</name>
    <dbReference type="NCBI Taxonomy" id="2022672"/>
    <lineage>
        <taxon>Eukaryota</taxon>
        <taxon>Viridiplantae</taxon>
        <taxon>Streptophyta</taxon>
        <taxon>Embryophyta</taxon>
        <taxon>Tracheophyta</taxon>
        <taxon>Spermatophyta</taxon>
        <taxon>Magnoliopsida</taxon>
        <taxon>Liliopsida</taxon>
        <taxon>Poales</taxon>
        <taxon>Cyperaceae</taxon>
        <taxon>Cyperoideae</taxon>
        <taxon>Rhynchosporeae</taxon>
        <taxon>Rhynchospora</taxon>
    </lineage>
</organism>
<dbReference type="GO" id="GO:0008171">
    <property type="term" value="F:O-methyltransferase activity"/>
    <property type="evidence" value="ECO:0007669"/>
    <property type="project" value="InterPro"/>
</dbReference>